<keyword evidence="1" id="KW-0812">Transmembrane</keyword>
<evidence type="ECO:0008006" key="5">
    <source>
        <dbReference type="Google" id="ProtNLM"/>
    </source>
</evidence>
<proteinExistence type="predicted"/>
<feature type="transmembrane region" description="Helical" evidence="1">
    <location>
        <begin position="140"/>
        <end position="158"/>
    </location>
</feature>
<gene>
    <name evidence="3" type="ORF">SAMN02745207_01148</name>
</gene>
<protein>
    <recommendedName>
        <fullName evidence="5">DNA-binding protein</fullName>
    </recommendedName>
</protein>
<reference evidence="3 4" key="1">
    <citation type="submission" date="2016-11" db="EMBL/GenBank/DDBJ databases">
        <authorList>
            <person name="Jaros S."/>
            <person name="Januszkiewicz K."/>
            <person name="Wedrychowicz H."/>
        </authorList>
    </citation>
    <scope>NUCLEOTIDE SEQUENCE [LARGE SCALE GENOMIC DNA]</scope>
    <source>
        <strain evidence="3 4">DSM 8605</strain>
    </source>
</reference>
<evidence type="ECO:0000313" key="4">
    <source>
        <dbReference type="Proteomes" id="UP000184447"/>
    </source>
</evidence>
<evidence type="ECO:0000256" key="1">
    <source>
        <dbReference type="SAM" id="Phobius"/>
    </source>
</evidence>
<keyword evidence="1" id="KW-0472">Membrane</keyword>
<sequence>MFRIYKIIILCLVLLLKTSSLCLAEDITNFNILIEDGKNLDSTMVTVDGEAIGDIMQRGNASWLNVSDGSNAIGVWDETGILNTVTVLGNYHEKGDLVKVQGEFHRACSEHGGDMDIHLKNLCILEKGYTLSQPLDSLKLRFLGLLSLVTFFVLGIYYKSKKVRTFF</sequence>
<accession>A0A1M5T1G7</accession>
<dbReference type="EMBL" id="FQXM01000005">
    <property type="protein sequence ID" value="SHH44522.1"/>
    <property type="molecule type" value="Genomic_DNA"/>
</dbReference>
<dbReference type="RefSeq" id="WP_073337476.1">
    <property type="nucleotide sequence ID" value="NZ_FQXM01000005.1"/>
</dbReference>
<evidence type="ECO:0000256" key="2">
    <source>
        <dbReference type="SAM" id="SignalP"/>
    </source>
</evidence>
<keyword evidence="4" id="KW-1185">Reference proteome</keyword>
<evidence type="ECO:0000313" key="3">
    <source>
        <dbReference type="EMBL" id="SHH44522.1"/>
    </source>
</evidence>
<feature type="signal peptide" evidence="2">
    <location>
        <begin position="1"/>
        <end position="24"/>
    </location>
</feature>
<keyword evidence="2" id="KW-0732">Signal</keyword>
<dbReference type="Proteomes" id="UP000184447">
    <property type="component" value="Unassembled WGS sequence"/>
</dbReference>
<dbReference type="STRING" id="1121316.SAMN02745207_01148"/>
<dbReference type="AlphaFoldDB" id="A0A1M5T1G7"/>
<keyword evidence="1" id="KW-1133">Transmembrane helix</keyword>
<dbReference type="OrthoDB" id="1758039at2"/>
<name>A0A1M5T1G7_9CLOT</name>
<feature type="chain" id="PRO_5012047861" description="DNA-binding protein" evidence="2">
    <location>
        <begin position="25"/>
        <end position="167"/>
    </location>
</feature>
<organism evidence="3 4">
    <name type="scientific">Clostridium grantii DSM 8605</name>
    <dbReference type="NCBI Taxonomy" id="1121316"/>
    <lineage>
        <taxon>Bacteria</taxon>
        <taxon>Bacillati</taxon>
        <taxon>Bacillota</taxon>
        <taxon>Clostridia</taxon>
        <taxon>Eubacteriales</taxon>
        <taxon>Clostridiaceae</taxon>
        <taxon>Clostridium</taxon>
    </lineage>
</organism>